<dbReference type="GO" id="GO:0006310">
    <property type="term" value="P:DNA recombination"/>
    <property type="evidence" value="ECO:0007669"/>
    <property type="project" value="UniProtKB-KW"/>
</dbReference>
<feature type="region of interest" description="Disordered" evidence="4">
    <location>
        <begin position="355"/>
        <end position="465"/>
    </location>
</feature>
<evidence type="ECO:0000313" key="7">
    <source>
        <dbReference type="Proteomes" id="UP000203996"/>
    </source>
</evidence>
<comment type="similarity">
    <text evidence="1">Belongs to the 'phage' integrase family.</text>
</comment>
<keyword evidence="7" id="KW-1185">Reference proteome</keyword>
<dbReference type="PROSITE" id="PS51898">
    <property type="entry name" value="TYR_RECOMBINASE"/>
    <property type="match status" value="1"/>
</dbReference>
<feature type="compositionally biased region" description="Low complexity" evidence="4">
    <location>
        <begin position="443"/>
        <end position="459"/>
    </location>
</feature>
<dbReference type="PANTHER" id="PTHR30349:SF41">
    <property type="entry name" value="INTEGRASE_RECOMBINASE PROTEIN MJ0367-RELATED"/>
    <property type="match status" value="1"/>
</dbReference>
<evidence type="ECO:0000313" key="6">
    <source>
        <dbReference type="EMBL" id="ANF29713.1"/>
    </source>
</evidence>
<dbReference type="GeneID" id="27924289"/>
<dbReference type="KEGG" id="vg:27924289"/>
<protein>
    <submittedName>
        <fullName evidence="6">Vlf-1</fullName>
    </submittedName>
</protein>
<evidence type="ECO:0000256" key="4">
    <source>
        <dbReference type="SAM" id="MobiDB-lite"/>
    </source>
</evidence>
<reference evidence="6 7" key="1">
    <citation type="journal article" date="2016" name="PLoS ONE">
        <title>Genome Sequencing and Analysis of Catopsilia pomona nucleopolyhedrovirus: A Distinct Species in Group I Alphabaculovirus.</title>
        <authorList>
            <person name="Wang J."/>
            <person name="Zhu Z."/>
            <person name="Zhang L."/>
            <person name="Hou D."/>
            <person name="Wang M."/>
            <person name="Arif B."/>
            <person name="Kou Z."/>
            <person name="Wang H."/>
            <person name="Deng F."/>
            <person name="Hu Z."/>
        </authorList>
    </citation>
    <scope>NUCLEOTIDE SEQUENCE [LARGE SCALE GENOMIC DNA]</scope>
    <source>
        <strain evidence="6">416</strain>
    </source>
</reference>
<accession>A0A172WZE2</accession>
<dbReference type="RefSeq" id="YP_009255322.1">
    <property type="nucleotide sequence ID" value="NC_030240.1"/>
</dbReference>
<keyword evidence="2" id="KW-0238">DNA-binding</keyword>
<dbReference type="SUPFAM" id="SSF56349">
    <property type="entry name" value="DNA breaking-rejoining enzymes"/>
    <property type="match status" value="1"/>
</dbReference>
<keyword evidence="3" id="KW-0233">DNA recombination</keyword>
<dbReference type="Proteomes" id="UP000203996">
    <property type="component" value="Segment"/>
</dbReference>
<evidence type="ECO:0000256" key="1">
    <source>
        <dbReference type="ARBA" id="ARBA00008857"/>
    </source>
</evidence>
<proteinExistence type="inferred from homology"/>
<dbReference type="OrthoDB" id="5217at10239"/>
<evidence type="ECO:0000256" key="3">
    <source>
        <dbReference type="ARBA" id="ARBA00023172"/>
    </source>
</evidence>
<dbReference type="InterPro" id="IPR002104">
    <property type="entry name" value="Integrase_catalytic"/>
</dbReference>
<feature type="domain" description="Tyr recombinase" evidence="5">
    <location>
        <begin position="182"/>
        <end position="361"/>
    </location>
</feature>
<evidence type="ECO:0000256" key="2">
    <source>
        <dbReference type="ARBA" id="ARBA00023125"/>
    </source>
</evidence>
<dbReference type="EMBL" id="KU565883">
    <property type="protein sequence ID" value="ANF29713.1"/>
    <property type="molecule type" value="Genomic_DNA"/>
</dbReference>
<sequence length="465" mass="53544">MNIGSNNNNDDDDNYNNGVRNENAFNVWKIKIQSSPRFEYVFDLATDRQRCTPDEVKNNSLWSKYMFPKPFAPTTLKSYKSRLIKIVYCLIDDVHLHDTSYSMDKEFDSIENQTPLIDPEELCKRMLELRSVTKETLQLTINFYTNTMNLADYKIPRMVMLPRDKELKNIKEKEKNFMLKKVIDTILSFINDKIKMLNSDYVHDRGLIRGAIVFCIMLGTGMRINEARQLSVDDLNVLIKKGKLRSDTINLKRKRSRNNTLNNIKMKPLELARVIYSRNPTILQISKNTSTPFKDFRRLLEESGVEMERPRSNMIRHYLSSNLYNSGVPLQKVAKLMNHESSASTRHYLNKYNIDLSSDDDDDDDKKENVEKQRRQRQRVSERVYNSSVKNNNGGGGNSGDSVEDRVERFDINNNNGNGSDDDDDDNDAAVITHSDRILSGVASSLSPPSSSSASSSLSMYYRSD</sequence>
<dbReference type="InterPro" id="IPR013762">
    <property type="entry name" value="Integrase-like_cat_sf"/>
</dbReference>
<dbReference type="Gene3D" id="1.10.443.10">
    <property type="entry name" value="Intergrase catalytic core"/>
    <property type="match status" value="1"/>
</dbReference>
<evidence type="ECO:0000259" key="5">
    <source>
        <dbReference type="PROSITE" id="PS51898"/>
    </source>
</evidence>
<gene>
    <name evidence="6" type="primary">vlf-1</name>
    <name evidence="6" type="ORF">CapoNPV_065</name>
</gene>
<dbReference type="GO" id="GO:0015074">
    <property type="term" value="P:DNA integration"/>
    <property type="evidence" value="ECO:0007669"/>
    <property type="project" value="InterPro"/>
</dbReference>
<dbReference type="Pfam" id="PF00589">
    <property type="entry name" value="Phage_integrase"/>
    <property type="match status" value="1"/>
</dbReference>
<dbReference type="CDD" id="cd00397">
    <property type="entry name" value="DNA_BRE_C"/>
    <property type="match status" value="1"/>
</dbReference>
<dbReference type="PANTHER" id="PTHR30349">
    <property type="entry name" value="PHAGE INTEGRASE-RELATED"/>
    <property type="match status" value="1"/>
</dbReference>
<dbReference type="InterPro" id="IPR050090">
    <property type="entry name" value="Tyrosine_recombinase_XerCD"/>
</dbReference>
<name>A0A172WZE2_9ABAC</name>
<dbReference type="InterPro" id="IPR011010">
    <property type="entry name" value="DNA_brk_join_enz"/>
</dbReference>
<dbReference type="GO" id="GO:0003677">
    <property type="term" value="F:DNA binding"/>
    <property type="evidence" value="ECO:0007669"/>
    <property type="project" value="UniProtKB-KW"/>
</dbReference>
<organism evidence="6 7">
    <name type="scientific">Catopsilia pomona nucleopolyhedrovirus</name>
    <dbReference type="NCBI Taxonomy" id="1850906"/>
    <lineage>
        <taxon>Viruses</taxon>
        <taxon>Viruses incertae sedis</taxon>
        <taxon>Naldaviricetes</taxon>
        <taxon>Lefavirales</taxon>
        <taxon>Baculoviridae</taxon>
        <taxon>Alphabaculovirus</taxon>
        <taxon>Alphabaculovirus capomonae</taxon>
    </lineage>
</organism>
<feature type="compositionally biased region" description="Low complexity" evidence="4">
    <location>
        <begin position="383"/>
        <end position="392"/>
    </location>
</feature>